<dbReference type="EMBL" id="VAHF01000002">
    <property type="protein sequence ID" value="TXG71084.1"/>
    <property type="molecule type" value="Genomic_DNA"/>
</dbReference>
<evidence type="ECO:0000256" key="13">
    <source>
        <dbReference type="RuleBase" id="RU363037"/>
    </source>
</evidence>
<dbReference type="Pfam" id="PF03950">
    <property type="entry name" value="tRNA-synt_1c_C"/>
    <property type="match status" value="1"/>
</dbReference>
<keyword evidence="6 13" id="KW-0436">Ligase</keyword>
<dbReference type="InterPro" id="IPR011035">
    <property type="entry name" value="Ribosomal_bL25/Gln-tRNA_synth"/>
</dbReference>
<evidence type="ECO:0000256" key="5">
    <source>
        <dbReference type="ARBA" id="ARBA00022553"/>
    </source>
</evidence>
<organism evidence="17 18">
    <name type="scientific">Acer yangbiense</name>
    <dbReference type="NCBI Taxonomy" id="1000413"/>
    <lineage>
        <taxon>Eukaryota</taxon>
        <taxon>Viridiplantae</taxon>
        <taxon>Streptophyta</taxon>
        <taxon>Embryophyta</taxon>
        <taxon>Tracheophyta</taxon>
        <taxon>Spermatophyta</taxon>
        <taxon>Magnoliopsida</taxon>
        <taxon>eudicotyledons</taxon>
        <taxon>Gunneridae</taxon>
        <taxon>Pentapetalae</taxon>
        <taxon>rosids</taxon>
        <taxon>malvids</taxon>
        <taxon>Sapindales</taxon>
        <taxon>Sapindaceae</taxon>
        <taxon>Hippocastanoideae</taxon>
        <taxon>Acereae</taxon>
        <taxon>Acer</taxon>
    </lineage>
</organism>
<keyword evidence="9 13" id="KW-0648">Protein biosynthesis</keyword>
<evidence type="ECO:0000256" key="6">
    <source>
        <dbReference type="ARBA" id="ARBA00022598"/>
    </source>
</evidence>
<dbReference type="FunFam" id="3.90.800.10:FF:000001">
    <property type="entry name" value="Glutamine--tRNA ligase"/>
    <property type="match status" value="1"/>
</dbReference>
<evidence type="ECO:0000259" key="15">
    <source>
        <dbReference type="Pfam" id="PF03950"/>
    </source>
</evidence>
<evidence type="ECO:0000256" key="3">
    <source>
        <dbReference type="ARBA" id="ARBA00012835"/>
    </source>
</evidence>
<dbReference type="Gene3D" id="3.40.50.620">
    <property type="entry name" value="HUPs"/>
    <property type="match status" value="1"/>
</dbReference>
<reference evidence="18" key="1">
    <citation type="journal article" date="2019" name="Gigascience">
        <title>De novo genome assembly of the endangered Acer yangbiense, a plant species with extremely small populations endemic to Yunnan Province, China.</title>
        <authorList>
            <person name="Yang J."/>
            <person name="Wariss H.M."/>
            <person name="Tao L."/>
            <person name="Zhang R."/>
            <person name="Yun Q."/>
            <person name="Hollingsworth P."/>
            <person name="Dao Z."/>
            <person name="Luo G."/>
            <person name="Guo H."/>
            <person name="Ma Y."/>
            <person name="Sun W."/>
        </authorList>
    </citation>
    <scope>NUCLEOTIDE SEQUENCE [LARGE SCALE GENOMIC DNA]</scope>
    <source>
        <strain evidence="18">cv. Malutang</strain>
    </source>
</reference>
<accession>A0A5C7IQK8</accession>
<dbReference type="SUPFAM" id="SSF52374">
    <property type="entry name" value="Nucleotidylyl transferase"/>
    <property type="match status" value="1"/>
</dbReference>
<dbReference type="SUPFAM" id="SSF50715">
    <property type="entry name" value="Ribosomal protein L25-like"/>
    <property type="match status" value="1"/>
</dbReference>
<name>A0A5C7IQK8_9ROSI</name>
<dbReference type="PANTHER" id="PTHR43097:SF5">
    <property type="entry name" value="GLUTAMATE--TRNA LIGASE"/>
    <property type="match status" value="1"/>
</dbReference>
<protein>
    <recommendedName>
        <fullName evidence="3">glutamate--tRNA ligase</fullName>
        <ecNumber evidence="3">6.1.1.17</ecNumber>
    </recommendedName>
    <alternativeName>
        <fullName evidence="11">Glutamyl-tRNA synthetase</fullName>
    </alternativeName>
</protein>
<dbReference type="OrthoDB" id="10250478at2759"/>
<comment type="similarity">
    <text evidence="2">Belongs to the class-I aminoacyl-tRNA synthetase family. Glutamate--tRNA ligase type 2 subfamily.</text>
</comment>
<evidence type="ECO:0000259" key="14">
    <source>
        <dbReference type="Pfam" id="PF00749"/>
    </source>
</evidence>
<keyword evidence="18" id="KW-1185">Reference proteome</keyword>
<evidence type="ECO:0000256" key="12">
    <source>
        <dbReference type="ARBA" id="ARBA00048351"/>
    </source>
</evidence>
<evidence type="ECO:0000256" key="11">
    <source>
        <dbReference type="ARBA" id="ARBA00030865"/>
    </source>
</evidence>
<keyword evidence="10 13" id="KW-0030">Aminoacyl-tRNA synthetase</keyword>
<dbReference type="InterPro" id="IPR020056">
    <property type="entry name" value="Rbsml_bL25/Gln-tRNA_synth_N"/>
</dbReference>
<feature type="domain" description="Glutamyl/glutaminyl-tRNA synthetase class Ib anti-codon binding" evidence="15">
    <location>
        <begin position="198"/>
        <end position="287"/>
    </location>
</feature>
<dbReference type="FunFam" id="2.40.240.10:FF:000004">
    <property type="entry name" value="Glutamyl-tRNA synthetase, cytoplasmic"/>
    <property type="match status" value="1"/>
</dbReference>
<dbReference type="GO" id="GO:0005524">
    <property type="term" value="F:ATP binding"/>
    <property type="evidence" value="ECO:0007669"/>
    <property type="project" value="UniProtKB-KW"/>
</dbReference>
<evidence type="ECO:0000256" key="9">
    <source>
        <dbReference type="ARBA" id="ARBA00022917"/>
    </source>
</evidence>
<evidence type="ECO:0000256" key="8">
    <source>
        <dbReference type="ARBA" id="ARBA00022840"/>
    </source>
</evidence>
<dbReference type="Pfam" id="PF20974">
    <property type="entry name" value="tRNA-synt_1c_C2"/>
    <property type="match status" value="1"/>
</dbReference>
<comment type="subcellular location">
    <subcellularLocation>
        <location evidence="1">Cytoplasm</location>
    </subcellularLocation>
</comment>
<dbReference type="InterPro" id="IPR020059">
    <property type="entry name" value="Glu/Gln-tRNA-synth_Ib_codon-bd"/>
</dbReference>
<dbReference type="PANTHER" id="PTHR43097">
    <property type="entry name" value="GLUTAMINE-TRNA LIGASE"/>
    <property type="match status" value="1"/>
</dbReference>
<dbReference type="Proteomes" id="UP000323000">
    <property type="component" value="Chromosome 2"/>
</dbReference>
<dbReference type="FunFam" id="1.10.1160.10:FF:000001">
    <property type="entry name" value="Glutamine--tRNA ligase"/>
    <property type="match status" value="1"/>
</dbReference>
<gene>
    <name evidence="17" type="ORF">EZV62_006019</name>
</gene>
<dbReference type="InterPro" id="IPR020058">
    <property type="entry name" value="Glu/Gln-tRNA-synth_Ib_cat-dom"/>
</dbReference>
<keyword evidence="4" id="KW-0963">Cytoplasm</keyword>
<feature type="domain" description="tRNA synthetases class I (E and Q) anti-codon binding" evidence="16">
    <location>
        <begin position="302"/>
        <end position="375"/>
    </location>
</feature>
<evidence type="ECO:0000256" key="10">
    <source>
        <dbReference type="ARBA" id="ARBA00023146"/>
    </source>
</evidence>
<evidence type="ECO:0000256" key="2">
    <source>
        <dbReference type="ARBA" id="ARBA00008927"/>
    </source>
</evidence>
<evidence type="ECO:0000256" key="1">
    <source>
        <dbReference type="ARBA" id="ARBA00004496"/>
    </source>
</evidence>
<evidence type="ECO:0000256" key="7">
    <source>
        <dbReference type="ARBA" id="ARBA00022741"/>
    </source>
</evidence>
<keyword evidence="7 13" id="KW-0547">Nucleotide-binding</keyword>
<dbReference type="AlphaFoldDB" id="A0A5C7IQK8"/>
<dbReference type="EC" id="6.1.1.17" evidence="3"/>
<keyword evidence="8 13" id="KW-0067">ATP-binding</keyword>
<evidence type="ECO:0000313" key="17">
    <source>
        <dbReference type="EMBL" id="TXG71084.1"/>
    </source>
</evidence>
<proteinExistence type="inferred from homology"/>
<dbReference type="Gene3D" id="2.40.240.10">
    <property type="entry name" value="Ribosomal Protein L25, Chain P"/>
    <property type="match status" value="1"/>
</dbReference>
<dbReference type="InterPro" id="IPR050132">
    <property type="entry name" value="Gln/Glu-tRNA_Ligase"/>
</dbReference>
<dbReference type="InterPro" id="IPR049437">
    <property type="entry name" value="tRNA-synt_1c_C2"/>
</dbReference>
<dbReference type="InterPro" id="IPR014729">
    <property type="entry name" value="Rossmann-like_a/b/a_fold"/>
</dbReference>
<dbReference type="GO" id="GO:0006424">
    <property type="term" value="P:glutamyl-tRNA aminoacylation"/>
    <property type="evidence" value="ECO:0007669"/>
    <property type="project" value="TreeGrafter"/>
</dbReference>
<dbReference type="GO" id="GO:0017102">
    <property type="term" value="C:methionyl glutamyl tRNA synthetase complex"/>
    <property type="evidence" value="ECO:0007669"/>
    <property type="project" value="TreeGrafter"/>
</dbReference>
<feature type="domain" description="Glutamyl/glutaminyl-tRNA synthetase class Ib catalytic" evidence="14">
    <location>
        <begin position="5"/>
        <end position="195"/>
    </location>
</feature>
<keyword evidence="5" id="KW-0597">Phosphoprotein</keyword>
<evidence type="ECO:0000259" key="16">
    <source>
        <dbReference type="Pfam" id="PF20974"/>
    </source>
</evidence>
<comment type="catalytic activity">
    <reaction evidence="12">
        <text>tRNA(Glu) + L-glutamate + ATP = L-glutamyl-tRNA(Glu) + AMP + diphosphate</text>
        <dbReference type="Rhea" id="RHEA:23540"/>
        <dbReference type="Rhea" id="RHEA-COMP:9663"/>
        <dbReference type="Rhea" id="RHEA-COMP:9680"/>
        <dbReference type="ChEBI" id="CHEBI:29985"/>
        <dbReference type="ChEBI" id="CHEBI:30616"/>
        <dbReference type="ChEBI" id="CHEBI:33019"/>
        <dbReference type="ChEBI" id="CHEBI:78442"/>
        <dbReference type="ChEBI" id="CHEBI:78520"/>
        <dbReference type="ChEBI" id="CHEBI:456215"/>
        <dbReference type="EC" id="6.1.1.17"/>
    </reaction>
</comment>
<dbReference type="GO" id="GO:0004818">
    <property type="term" value="F:glutamate-tRNA ligase activity"/>
    <property type="evidence" value="ECO:0007669"/>
    <property type="project" value="UniProtKB-EC"/>
</dbReference>
<comment type="caution">
    <text evidence="17">The sequence shown here is derived from an EMBL/GenBank/DDBJ whole genome shotgun (WGS) entry which is preliminary data.</text>
</comment>
<sequence>MVGIESKCRNNSVEENMKLWKEMIVGSERGLQCCLRGKLDMKDPNKSLRDLVYYRCNPLPHHIIGSQYKMYPSYDFACPFVDARQGISHALRSSEYHDRNAQYYRIQEDMGMRKAHIYEFSRLNMVYTLRNLLWFVQNGKVDGWDDPRFPTIQGIVSRGLKVEALIQFIFEQGASKNLNLMEWDKLWTINKKIIDPVCPRHTAVIEERRVLLTLTNGPDEPFVRIMPRHKKYEGTCEKETTFTKRIWLDHEDAKSVSVDEEVTLKDWGNAIVKEISRDQDGNVTELTGVLHLEGSVKTTKLKLTWLPKTSELVNLTLVGFDYLITKKKLEEGDNFINVLNPCTRFESAALGDSDMRNLKPGEVLQLERNGYFICDVPFTTLSKPILLFAIPDGRQQPVFK</sequence>
<dbReference type="Pfam" id="PF00749">
    <property type="entry name" value="tRNA-synt_1c"/>
    <property type="match status" value="1"/>
</dbReference>
<dbReference type="GO" id="GO:0005829">
    <property type="term" value="C:cytosol"/>
    <property type="evidence" value="ECO:0007669"/>
    <property type="project" value="TreeGrafter"/>
</dbReference>
<evidence type="ECO:0000256" key="4">
    <source>
        <dbReference type="ARBA" id="ARBA00022490"/>
    </source>
</evidence>
<evidence type="ECO:0000313" key="18">
    <source>
        <dbReference type="Proteomes" id="UP000323000"/>
    </source>
</evidence>